<gene>
    <name evidence="2" type="ORF">VIN01S_04240</name>
</gene>
<dbReference type="Pfam" id="PF00873">
    <property type="entry name" value="ACR_tran"/>
    <property type="match status" value="1"/>
</dbReference>
<evidence type="ECO:0000313" key="2">
    <source>
        <dbReference type="EMBL" id="GEA49620.1"/>
    </source>
</evidence>
<feature type="transmembrane region" description="Helical" evidence="1">
    <location>
        <begin position="378"/>
        <end position="400"/>
    </location>
</feature>
<keyword evidence="3" id="KW-1185">Reference proteome</keyword>
<feature type="transmembrane region" description="Helical" evidence="1">
    <location>
        <begin position="406"/>
        <end position="430"/>
    </location>
</feature>
<dbReference type="Gene3D" id="3.30.70.1430">
    <property type="entry name" value="Multidrug efflux transporter AcrB pore domain"/>
    <property type="match status" value="2"/>
</dbReference>
<accession>A0A4Y3HS62</accession>
<reference evidence="2 3" key="1">
    <citation type="submission" date="2019-06" db="EMBL/GenBank/DDBJ databases">
        <title>Whole genome shotgun sequence of Vibrio inusitatus NBRC 102082.</title>
        <authorList>
            <person name="Hosoyama A."/>
            <person name="Uohara A."/>
            <person name="Ohji S."/>
            <person name="Ichikawa N."/>
        </authorList>
    </citation>
    <scope>NUCLEOTIDE SEQUENCE [LARGE SCALE GENOMIC DNA]</scope>
    <source>
        <strain evidence="2 3">NBRC 102082</strain>
    </source>
</reference>
<dbReference type="InterPro" id="IPR001036">
    <property type="entry name" value="Acrflvin-R"/>
</dbReference>
<dbReference type="PANTHER" id="PTHR32063">
    <property type="match status" value="1"/>
</dbReference>
<dbReference type="Gene3D" id="3.30.70.1440">
    <property type="entry name" value="Multidrug efflux transporter AcrB pore domain"/>
    <property type="match status" value="1"/>
</dbReference>
<comment type="caution">
    <text evidence="2">The sequence shown here is derived from an EMBL/GenBank/DDBJ whole genome shotgun (WGS) entry which is preliminary data.</text>
</comment>
<feature type="transmembrane region" description="Helical" evidence="1">
    <location>
        <begin position="29"/>
        <end position="47"/>
    </location>
</feature>
<feature type="transmembrane region" description="Helical" evidence="1">
    <location>
        <begin position="1003"/>
        <end position="1024"/>
    </location>
</feature>
<dbReference type="Gene3D" id="3.30.70.1320">
    <property type="entry name" value="Multidrug efflux transporter AcrB pore domain like"/>
    <property type="match status" value="1"/>
</dbReference>
<name>A0A4Y3HS62_9VIBR</name>
<dbReference type="Gene3D" id="1.20.1640.10">
    <property type="entry name" value="Multidrug efflux transporter AcrB transmembrane domain"/>
    <property type="match status" value="2"/>
</dbReference>
<keyword evidence="1" id="KW-0472">Membrane</keyword>
<dbReference type="SUPFAM" id="SSF82714">
    <property type="entry name" value="Multidrug efflux transporter AcrB TolC docking domain, DN and DC subdomains"/>
    <property type="match status" value="2"/>
</dbReference>
<feature type="transmembrane region" description="Helical" evidence="1">
    <location>
        <begin position="876"/>
        <end position="896"/>
    </location>
</feature>
<dbReference type="AlphaFoldDB" id="A0A4Y3HS62"/>
<dbReference type="RefSeq" id="WP_141343973.1">
    <property type="nucleotide sequence ID" value="NZ_BJLF01000002.1"/>
</dbReference>
<feature type="transmembrane region" description="Helical" evidence="1">
    <location>
        <begin position="929"/>
        <end position="950"/>
    </location>
</feature>
<feature type="transmembrane region" description="Helical" evidence="1">
    <location>
        <begin position="353"/>
        <end position="371"/>
    </location>
</feature>
<proteinExistence type="predicted"/>
<feature type="transmembrane region" description="Helical" evidence="1">
    <location>
        <begin position="451"/>
        <end position="469"/>
    </location>
</feature>
<dbReference type="EMBL" id="BJLF01000002">
    <property type="protein sequence ID" value="GEA49620.1"/>
    <property type="molecule type" value="Genomic_DNA"/>
</dbReference>
<feature type="transmembrane region" description="Helical" evidence="1">
    <location>
        <begin position="978"/>
        <end position="997"/>
    </location>
</feature>
<dbReference type="GO" id="GO:0042910">
    <property type="term" value="F:xenobiotic transmembrane transporter activity"/>
    <property type="evidence" value="ECO:0007669"/>
    <property type="project" value="TreeGrafter"/>
</dbReference>
<dbReference type="SUPFAM" id="SSF82693">
    <property type="entry name" value="Multidrug efflux transporter AcrB pore domain, PN1, PN2, PC1 and PC2 subdomains"/>
    <property type="match status" value="3"/>
</dbReference>
<evidence type="ECO:0000313" key="3">
    <source>
        <dbReference type="Proteomes" id="UP000318717"/>
    </source>
</evidence>
<organism evidence="2 3">
    <name type="scientific">Vibrio inusitatus NBRC 102082</name>
    <dbReference type="NCBI Taxonomy" id="1219070"/>
    <lineage>
        <taxon>Bacteria</taxon>
        <taxon>Pseudomonadati</taxon>
        <taxon>Pseudomonadota</taxon>
        <taxon>Gammaproteobacteria</taxon>
        <taxon>Vibrionales</taxon>
        <taxon>Vibrionaceae</taxon>
        <taxon>Vibrio</taxon>
    </lineage>
</organism>
<dbReference type="Proteomes" id="UP000318717">
    <property type="component" value="Unassembled WGS sequence"/>
</dbReference>
<dbReference type="InterPro" id="IPR027463">
    <property type="entry name" value="AcrB_DN_DC_subdom"/>
</dbReference>
<dbReference type="PRINTS" id="PR00702">
    <property type="entry name" value="ACRIFLAVINRP"/>
</dbReference>
<dbReference type="PANTHER" id="PTHR32063:SF18">
    <property type="entry name" value="CATION EFFLUX SYSTEM PROTEIN"/>
    <property type="match status" value="1"/>
</dbReference>
<protein>
    <submittedName>
        <fullName evidence="2">Multidrug transporter AcrB</fullName>
    </submittedName>
</protein>
<keyword evidence="1" id="KW-1133">Transmembrane helix</keyword>
<feature type="transmembrane region" description="Helical" evidence="1">
    <location>
        <begin position="903"/>
        <end position="923"/>
    </location>
</feature>
<keyword evidence="1" id="KW-0812">Transmembrane</keyword>
<dbReference type="GO" id="GO:0005886">
    <property type="term" value="C:plasma membrane"/>
    <property type="evidence" value="ECO:0007669"/>
    <property type="project" value="TreeGrafter"/>
</dbReference>
<sequence length="1046" mass="116163">MSSTKSNQTTAQEDKQITGIAAYFIRNKVISWMITLIFFIGGTAAFFDLGRLEDPAFTIKDAMVVTSYPGATPEEVEEEVTYPLEKAIQQLTYVDEVTSISTRGLSQITVTIKRNYTSEDLPQIWDELRRKVTDIQGSLPPGVNTPAVIDDFGDVYGVLFAVTGEGYSYKELLDYVDYLRRELELVDGVSKVSVSGEQQEQVFIEMSMKRMNALGVAPETVFNLLNTQNTVSSAGAVRVGDEYIRIQPTGQFDSVEELGDLIITDESSSGLVYLKDVAEIKRGYIDVPTNVLNFNGNMALNMGISFNSGVNVVSIGEALDQKLSELEYQQPIGINIDEIYAQPGEVEKSVNSFVVSLGQAVGIVIVVLLFFMGIRSGVLIGLILLLTVLGTFVFMSYLGIELQRISLGALVIALGMLVDNAIVIVEGILVGIKKGRTRLQAATDIVTQTKWPLLGATVIAVTAFAPIGLSEDSTGEYCRTLFTVLLISLMLSWFTAISLTPFFANLFFKGQKVEVNEEGSQYNGFVFVIYRKFLEFCMNRAGLTVSALVVMFCTSLYGFSFIKQSFFPASTTPIFMSDIWLPEGTDIRTTNAKLQELEEWLLEQEGVEDVTTSAGEGLQRFMLTYTPEKSYAAYGEITTRVASYEVLHDIMAKYIDHLDTNYPEVDHRMKQIELGPGGGAKIEARVIGSDPTILRELGAQVVDILNDDPGARNIRHDWRERTKVLEPIFNESQARRYGITKSDIDDFLQMSFSGKTTGLYRDGTTLMPIVGRLTEEERVDFRNIDSLKVWSPVLNDYVPLQQILMGYETRWEDPIIMRKDRKRMLTVFADHDLLGDETAATLQERVQEKVEAIEMPPGYSLEWGGEFESSNDAKGALASSMPMGYLFMFLVTVFLFSSVKEPLIVWLTVPLAIVGVTCGLLLFDTPFGFMALLGLLSLSGMLLKNGIVLIDQIELEMRSGKDPYLAVVEAAMSRVRPVCMAAITTILGMIPLLPDIFFRPMAVTIMFGLGFATVLTLIVVPVLYKVFHNIKYNNEPGQEDELINDV</sequence>
<dbReference type="SUPFAM" id="SSF82866">
    <property type="entry name" value="Multidrug efflux transporter AcrB transmembrane domain"/>
    <property type="match status" value="2"/>
</dbReference>
<dbReference type="Gene3D" id="3.30.2090.10">
    <property type="entry name" value="Multidrug efflux transporter AcrB TolC docking domain, DN and DC subdomains"/>
    <property type="match status" value="2"/>
</dbReference>
<dbReference type="OrthoDB" id="9757940at2"/>
<feature type="transmembrane region" description="Helical" evidence="1">
    <location>
        <begin position="481"/>
        <end position="508"/>
    </location>
</feature>
<feature type="transmembrane region" description="Helical" evidence="1">
    <location>
        <begin position="541"/>
        <end position="562"/>
    </location>
</feature>
<evidence type="ECO:0000256" key="1">
    <source>
        <dbReference type="SAM" id="Phobius"/>
    </source>
</evidence>